<accession>H8FP47</accession>
<keyword evidence="2" id="KW-1185">Reference proteome</keyword>
<protein>
    <submittedName>
        <fullName evidence="1">Uncharacterized protein</fullName>
    </submittedName>
</protein>
<gene>
    <name evidence="1" type="ORF">PHAMO_180104</name>
</gene>
<dbReference type="AlphaFoldDB" id="H8FP47"/>
<dbReference type="EMBL" id="CAHP01000010">
    <property type="protein sequence ID" value="CCG40135.1"/>
    <property type="molecule type" value="Genomic_DNA"/>
</dbReference>
<organism evidence="1 2">
    <name type="scientific">Magnetospirillum molischianum DSM 120</name>
    <dbReference type="NCBI Taxonomy" id="1150626"/>
    <lineage>
        <taxon>Bacteria</taxon>
        <taxon>Pseudomonadati</taxon>
        <taxon>Pseudomonadota</taxon>
        <taxon>Alphaproteobacteria</taxon>
        <taxon>Rhodospirillales</taxon>
        <taxon>Rhodospirillaceae</taxon>
        <taxon>Magnetospirillum</taxon>
    </lineage>
</organism>
<dbReference type="STRING" id="1150626.PHAMO_180104"/>
<sequence length="74" mass="8979">MGWVESQENKRYTRWAEELGGPLPEKRRRLLEMCLRMPDVRGAERDALVRDYYLFLRSDQEEPQQQLMPLRQGR</sequence>
<reference evidence="1 2" key="1">
    <citation type="journal article" date="2012" name="J. Bacteriol.">
        <title>Draft Genome Sequence of the Purple Photosynthetic Bacterium Phaeospirillum molischianum DSM120, a Particularly Versatile Bacterium.</title>
        <authorList>
            <person name="Duquesne K."/>
            <person name="Prima V."/>
            <person name="Ji B."/>
            <person name="Rouy Z."/>
            <person name="Medigue C."/>
            <person name="Talla E."/>
            <person name="Sturgis J.N."/>
        </authorList>
    </citation>
    <scope>NUCLEOTIDE SEQUENCE [LARGE SCALE GENOMIC DNA]</scope>
    <source>
        <strain evidence="2">DSM120</strain>
    </source>
</reference>
<dbReference type="Proteomes" id="UP000004169">
    <property type="component" value="Unassembled WGS sequence"/>
</dbReference>
<evidence type="ECO:0000313" key="2">
    <source>
        <dbReference type="Proteomes" id="UP000004169"/>
    </source>
</evidence>
<proteinExistence type="predicted"/>
<evidence type="ECO:0000313" key="1">
    <source>
        <dbReference type="EMBL" id="CCG40135.1"/>
    </source>
</evidence>
<comment type="caution">
    <text evidence="1">The sequence shown here is derived from an EMBL/GenBank/DDBJ whole genome shotgun (WGS) entry which is preliminary data.</text>
</comment>
<name>H8FP47_MAGML</name>